<feature type="active site" evidence="9">
    <location>
        <position position="248"/>
    </location>
</feature>
<evidence type="ECO:0000256" key="6">
    <source>
        <dbReference type="ARBA" id="ARBA00023125"/>
    </source>
</evidence>
<comment type="subcellular location">
    <subcellularLocation>
        <location evidence="1 9">Cytoplasm</location>
    </subcellularLocation>
</comment>
<dbReference type="InterPro" id="IPR013762">
    <property type="entry name" value="Integrase-like_cat_sf"/>
</dbReference>
<dbReference type="GO" id="GO:0007059">
    <property type="term" value="P:chromosome segregation"/>
    <property type="evidence" value="ECO:0007669"/>
    <property type="project" value="UniProtKB-UniRule"/>
</dbReference>
<keyword evidence="2 9" id="KW-0963">Cytoplasm</keyword>
<name>A0A1M5DUB7_9BACT</name>
<evidence type="ECO:0000256" key="4">
    <source>
        <dbReference type="ARBA" id="ARBA00022829"/>
    </source>
</evidence>
<evidence type="ECO:0000256" key="7">
    <source>
        <dbReference type="ARBA" id="ARBA00023172"/>
    </source>
</evidence>
<proteinExistence type="inferred from homology"/>
<dbReference type="HAMAP" id="MF_01808">
    <property type="entry name" value="Recomb_XerC_XerD"/>
    <property type="match status" value="1"/>
</dbReference>
<evidence type="ECO:0000256" key="5">
    <source>
        <dbReference type="ARBA" id="ARBA00022908"/>
    </source>
</evidence>
<dbReference type="InterPro" id="IPR044068">
    <property type="entry name" value="CB"/>
</dbReference>
<feature type="domain" description="Tyr recombinase" evidence="10">
    <location>
        <begin position="110"/>
        <end position="293"/>
    </location>
</feature>
<keyword evidence="4 9" id="KW-0159">Chromosome partition</keyword>
<reference evidence="12 13" key="1">
    <citation type="submission" date="2016-11" db="EMBL/GenBank/DDBJ databases">
        <authorList>
            <person name="Jaros S."/>
            <person name="Januszkiewicz K."/>
            <person name="Wedrychowicz H."/>
        </authorList>
    </citation>
    <scope>NUCLEOTIDE SEQUENCE [LARGE SCALE GENOMIC DNA]</scope>
    <source>
        <strain evidence="12 13">DSM 18119</strain>
    </source>
</reference>
<keyword evidence="5 9" id="KW-0229">DNA integration</keyword>
<feature type="active site" description="O-(3'-phospho-DNA)-tyrosine intermediate" evidence="9">
    <location>
        <position position="280"/>
    </location>
</feature>
<gene>
    <name evidence="9" type="primary">xerC</name>
    <name evidence="12" type="ORF">SAMN02745131_03335</name>
</gene>
<evidence type="ECO:0000256" key="9">
    <source>
        <dbReference type="HAMAP-Rule" id="MF_01808"/>
    </source>
</evidence>
<dbReference type="InterPro" id="IPR011010">
    <property type="entry name" value="DNA_brk_join_enz"/>
</dbReference>
<feature type="domain" description="Core-binding (CB)" evidence="11">
    <location>
        <begin position="2"/>
        <end position="89"/>
    </location>
</feature>
<dbReference type="GO" id="GO:0005737">
    <property type="term" value="C:cytoplasm"/>
    <property type="evidence" value="ECO:0007669"/>
    <property type="project" value="UniProtKB-SubCell"/>
</dbReference>
<dbReference type="GO" id="GO:0006313">
    <property type="term" value="P:DNA transposition"/>
    <property type="evidence" value="ECO:0007669"/>
    <property type="project" value="UniProtKB-UniRule"/>
</dbReference>
<evidence type="ECO:0000313" key="13">
    <source>
        <dbReference type="Proteomes" id="UP000184048"/>
    </source>
</evidence>
<dbReference type="EMBL" id="FQUU01000016">
    <property type="protein sequence ID" value="SHF70402.1"/>
    <property type="molecule type" value="Genomic_DNA"/>
</dbReference>
<feature type="active site" evidence="9">
    <location>
        <position position="245"/>
    </location>
</feature>
<dbReference type="PANTHER" id="PTHR30349:SF77">
    <property type="entry name" value="TYROSINE RECOMBINASE XERC"/>
    <property type="match status" value="1"/>
</dbReference>
<feature type="active site" evidence="9">
    <location>
        <position position="151"/>
    </location>
</feature>
<dbReference type="STRING" id="1121884.SAMN02745131_03335"/>
<comment type="similarity">
    <text evidence="9">Belongs to the 'phage' integrase family. XerC subfamily.</text>
</comment>
<dbReference type="InterPro" id="IPR050090">
    <property type="entry name" value="Tyrosine_recombinase_XerCD"/>
</dbReference>
<dbReference type="InterPro" id="IPR010998">
    <property type="entry name" value="Integrase_recombinase_N"/>
</dbReference>
<evidence type="ECO:0000256" key="2">
    <source>
        <dbReference type="ARBA" id="ARBA00022490"/>
    </source>
</evidence>
<dbReference type="Proteomes" id="UP000184048">
    <property type="component" value="Unassembled WGS sequence"/>
</dbReference>
<dbReference type="PROSITE" id="PS51898">
    <property type="entry name" value="TYR_RECOMBINASE"/>
    <property type="match status" value="1"/>
</dbReference>
<keyword evidence="6 9" id="KW-0238">DNA-binding</keyword>
<dbReference type="GO" id="GO:0051301">
    <property type="term" value="P:cell division"/>
    <property type="evidence" value="ECO:0007669"/>
    <property type="project" value="UniProtKB-KW"/>
</dbReference>
<feature type="active site" evidence="9">
    <location>
        <position position="175"/>
    </location>
</feature>
<keyword evidence="7 9" id="KW-0233">DNA recombination</keyword>
<dbReference type="Pfam" id="PF02899">
    <property type="entry name" value="Phage_int_SAM_1"/>
    <property type="match status" value="1"/>
</dbReference>
<evidence type="ECO:0000256" key="8">
    <source>
        <dbReference type="ARBA" id="ARBA00023306"/>
    </source>
</evidence>
<evidence type="ECO:0000313" key="12">
    <source>
        <dbReference type="EMBL" id="SHF70402.1"/>
    </source>
</evidence>
<dbReference type="Gene3D" id="1.10.443.10">
    <property type="entry name" value="Intergrase catalytic core"/>
    <property type="match status" value="1"/>
</dbReference>
<keyword evidence="3 9" id="KW-0132">Cell division</keyword>
<dbReference type="GO" id="GO:0003677">
    <property type="term" value="F:DNA binding"/>
    <property type="evidence" value="ECO:0007669"/>
    <property type="project" value="UniProtKB-UniRule"/>
</dbReference>
<dbReference type="InterPro" id="IPR002104">
    <property type="entry name" value="Integrase_catalytic"/>
</dbReference>
<feature type="active site" evidence="9">
    <location>
        <position position="271"/>
    </location>
</feature>
<protein>
    <recommendedName>
        <fullName evidence="9">Tyrosine recombinase XerC</fullName>
    </recommendedName>
</protein>
<accession>A0A1M5DUB7</accession>
<dbReference type="PANTHER" id="PTHR30349">
    <property type="entry name" value="PHAGE INTEGRASE-RELATED"/>
    <property type="match status" value="1"/>
</dbReference>
<dbReference type="GO" id="GO:0009037">
    <property type="term" value="F:tyrosine-based site-specific recombinase activity"/>
    <property type="evidence" value="ECO:0007669"/>
    <property type="project" value="UniProtKB-UniRule"/>
</dbReference>
<organism evidence="12 13">
    <name type="scientific">Flavisolibacter ginsengisoli DSM 18119</name>
    <dbReference type="NCBI Taxonomy" id="1121884"/>
    <lineage>
        <taxon>Bacteria</taxon>
        <taxon>Pseudomonadati</taxon>
        <taxon>Bacteroidota</taxon>
        <taxon>Chitinophagia</taxon>
        <taxon>Chitinophagales</taxon>
        <taxon>Chitinophagaceae</taxon>
        <taxon>Flavisolibacter</taxon>
    </lineage>
</organism>
<keyword evidence="13" id="KW-1185">Reference proteome</keyword>
<evidence type="ECO:0000259" key="10">
    <source>
        <dbReference type="PROSITE" id="PS51898"/>
    </source>
</evidence>
<dbReference type="AlphaFoldDB" id="A0A1M5DUB7"/>
<dbReference type="OrthoDB" id="9801717at2"/>
<sequence length="299" mass="34782">MHIPHPIFQPFIDYLKYEKRYSQHTIVSYQTDLISFNDYIIMQYGETQLSSLSHIYIRTWLASLKDEGLSERSINRKISSLKSFFKYYLKRGVITQNPMGKVISPKSQKRLPVFIRDKEINTLLQHVEFPNNWSGKTERLLLTVFYDTGMRLSELINLNRSQVNFANHSLKVLGKGNKERIIPISPELASSIKDYIHDSDTNYPDFPKDFLLHDEKGKQLRPRKVYTIVNKYLSLVTTAEKRSPHILRHSFATHMMNNGADLNAVKELLGHSSLAATQVYTHNTIEKLKEIYKKSHPKA</sequence>
<comment type="function">
    <text evidence="9">Site-specific tyrosine recombinase, which acts by catalyzing the cutting and rejoining of the recombining DNA molecules. The XerC-XerD complex is essential to convert dimers of the bacterial chromosome into monomers to permit their segregation at cell division. It also contributes to the segregational stability of plasmids.</text>
</comment>
<dbReference type="PROSITE" id="PS51900">
    <property type="entry name" value="CB"/>
    <property type="match status" value="1"/>
</dbReference>
<dbReference type="RefSeq" id="WP_072836473.1">
    <property type="nucleotide sequence ID" value="NZ_FQUU01000016.1"/>
</dbReference>
<dbReference type="InterPro" id="IPR004107">
    <property type="entry name" value="Integrase_SAM-like_N"/>
</dbReference>
<keyword evidence="8 9" id="KW-0131">Cell cycle</keyword>
<dbReference type="InterPro" id="IPR023009">
    <property type="entry name" value="Tyrosine_recombinase_XerC/XerD"/>
</dbReference>
<dbReference type="Pfam" id="PF00589">
    <property type="entry name" value="Phage_integrase"/>
    <property type="match status" value="1"/>
</dbReference>
<evidence type="ECO:0000259" key="11">
    <source>
        <dbReference type="PROSITE" id="PS51900"/>
    </source>
</evidence>
<comment type="subunit">
    <text evidence="9">Forms a cyclic heterotetrameric complex composed of two molecules of XerC and two molecules of XerD.</text>
</comment>
<dbReference type="Gene3D" id="1.10.150.130">
    <property type="match status" value="1"/>
</dbReference>
<dbReference type="SUPFAM" id="SSF56349">
    <property type="entry name" value="DNA breaking-rejoining enzymes"/>
    <property type="match status" value="1"/>
</dbReference>
<evidence type="ECO:0000256" key="3">
    <source>
        <dbReference type="ARBA" id="ARBA00022618"/>
    </source>
</evidence>
<evidence type="ECO:0000256" key="1">
    <source>
        <dbReference type="ARBA" id="ARBA00004496"/>
    </source>
</evidence>